<sequence>MSERGATSDSETDRSLKISEDRGDRPDAKKIAGAVPQVLTGTVVPGKACREGQEKSYFAQCRDLLASRGFASSMRQMLLHAGRRGGLPRSEGMRSRTTARGTKNKERGRRRRRRRAVGVMRARGLRCFRASSRHNGKVPQNGTEQNRRDGFCTACERDPAVIGHSPLWCWKTDHLSTACKEKSKKRRPYGMRGGRESRGWRAKDDDIDCVLDPAFASSAISRLPIPQEGGTRWPLVGLPGPGRVYVS</sequence>
<dbReference type="Proteomes" id="UP000078542">
    <property type="component" value="Unassembled WGS sequence"/>
</dbReference>
<name>A0A195CIR1_9HYME</name>
<organism evidence="2 3">
    <name type="scientific">Cyphomyrmex costatus</name>
    <dbReference type="NCBI Taxonomy" id="456900"/>
    <lineage>
        <taxon>Eukaryota</taxon>
        <taxon>Metazoa</taxon>
        <taxon>Ecdysozoa</taxon>
        <taxon>Arthropoda</taxon>
        <taxon>Hexapoda</taxon>
        <taxon>Insecta</taxon>
        <taxon>Pterygota</taxon>
        <taxon>Neoptera</taxon>
        <taxon>Endopterygota</taxon>
        <taxon>Hymenoptera</taxon>
        <taxon>Apocrita</taxon>
        <taxon>Aculeata</taxon>
        <taxon>Formicoidea</taxon>
        <taxon>Formicidae</taxon>
        <taxon>Myrmicinae</taxon>
        <taxon>Cyphomyrmex</taxon>
    </lineage>
</organism>
<feature type="compositionally biased region" description="Basic residues" evidence="1">
    <location>
        <begin position="106"/>
        <end position="116"/>
    </location>
</feature>
<reference evidence="2 3" key="1">
    <citation type="submission" date="2016-03" db="EMBL/GenBank/DDBJ databases">
        <title>Cyphomyrmex costatus WGS genome.</title>
        <authorList>
            <person name="Nygaard S."/>
            <person name="Hu H."/>
            <person name="Boomsma J."/>
            <person name="Zhang G."/>
        </authorList>
    </citation>
    <scope>NUCLEOTIDE SEQUENCE [LARGE SCALE GENOMIC DNA]</scope>
    <source>
        <strain evidence="2">MS0001</strain>
        <tissue evidence="2">Whole body</tissue>
    </source>
</reference>
<gene>
    <name evidence="2" type="ORF">ALC62_08817</name>
</gene>
<feature type="region of interest" description="Disordered" evidence="1">
    <location>
        <begin position="84"/>
        <end position="116"/>
    </location>
</feature>
<evidence type="ECO:0000256" key="1">
    <source>
        <dbReference type="SAM" id="MobiDB-lite"/>
    </source>
</evidence>
<evidence type="ECO:0000313" key="2">
    <source>
        <dbReference type="EMBL" id="KYN00327.1"/>
    </source>
</evidence>
<accession>A0A195CIR1</accession>
<proteinExistence type="predicted"/>
<dbReference type="AlphaFoldDB" id="A0A195CIR1"/>
<dbReference type="EMBL" id="KQ977721">
    <property type="protein sequence ID" value="KYN00327.1"/>
    <property type="molecule type" value="Genomic_DNA"/>
</dbReference>
<keyword evidence="3" id="KW-1185">Reference proteome</keyword>
<protein>
    <submittedName>
        <fullName evidence="2">Uncharacterized protein</fullName>
    </submittedName>
</protein>
<evidence type="ECO:0000313" key="3">
    <source>
        <dbReference type="Proteomes" id="UP000078542"/>
    </source>
</evidence>
<feature type="region of interest" description="Disordered" evidence="1">
    <location>
        <begin position="1"/>
        <end position="33"/>
    </location>
</feature>
<feature type="compositionally biased region" description="Basic and acidic residues" evidence="1">
    <location>
        <begin position="11"/>
        <end position="30"/>
    </location>
</feature>